<evidence type="ECO:0008006" key="3">
    <source>
        <dbReference type="Google" id="ProtNLM"/>
    </source>
</evidence>
<evidence type="ECO:0000313" key="1">
    <source>
        <dbReference type="EMBL" id="GAA0862771.1"/>
    </source>
</evidence>
<proteinExistence type="predicted"/>
<comment type="caution">
    <text evidence="1">The sequence shown here is derived from an EMBL/GenBank/DDBJ whole genome shotgun (WGS) entry which is preliminary data.</text>
</comment>
<evidence type="ECO:0000313" key="2">
    <source>
        <dbReference type="Proteomes" id="UP001400965"/>
    </source>
</evidence>
<organism evidence="1 2">
    <name type="scientific">Paraclostridium tenue</name>
    <dbReference type="NCBI Taxonomy" id="1737"/>
    <lineage>
        <taxon>Bacteria</taxon>
        <taxon>Bacillati</taxon>
        <taxon>Bacillota</taxon>
        <taxon>Clostridia</taxon>
        <taxon>Peptostreptococcales</taxon>
        <taxon>Peptostreptococcaceae</taxon>
        <taxon>Paraclostridium</taxon>
    </lineage>
</organism>
<reference evidence="1 2" key="1">
    <citation type="journal article" date="2019" name="Int. J. Syst. Evol. Microbiol.">
        <title>The Global Catalogue of Microorganisms (GCM) 10K type strain sequencing project: providing services to taxonomists for standard genome sequencing and annotation.</title>
        <authorList>
            <consortium name="The Broad Institute Genomics Platform"/>
            <consortium name="The Broad Institute Genome Sequencing Center for Infectious Disease"/>
            <person name="Wu L."/>
            <person name="Ma J."/>
        </authorList>
    </citation>
    <scope>NUCLEOTIDE SEQUENCE [LARGE SCALE GENOMIC DNA]</scope>
    <source>
        <strain evidence="1 2">JCM 6486</strain>
    </source>
</reference>
<name>A0ABN1M0P6_9FIRM</name>
<protein>
    <recommendedName>
        <fullName evidence="3">Ferrous iron transporter FeoA domain-containing protein</fullName>
    </recommendedName>
</protein>
<sequence length="53" mass="5869">MLLTSKCTLTVKDIITDMNKVKVTLNAFGVPLGNIIFIHEKNAINLINTNINL</sequence>
<keyword evidence="2" id="KW-1185">Reference proteome</keyword>
<accession>A0ABN1M0P6</accession>
<gene>
    <name evidence="1" type="ORF">GCM10008917_09480</name>
</gene>
<dbReference type="Proteomes" id="UP001400965">
    <property type="component" value="Unassembled WGS sequence"/>
</dbReference>
<dbReference type="EMBL" id="BAAACP010000004">
    <property type="protein sequence ID" value="GAA0862771.1"/>
    <property type="molecule type" value="Genomic_DNA"/>
</dbReference>